<keyword evidence="3" id="KW-0808">Transferase</keyword>
<dbReference type="SUPFAM" id="SSF56112">
    <property type="entry name" value="Protein kinase-like (PK-like)"/>
    <property type="match status" value="1"/>
</dbReference>
<reference evidence="4" key="1">
    <citation type="submission" date="2023-06" db="EMBL/GenBank/DDBJ databases">
        <title>Conoideocrella luteorostrata (Hypocreales: Clavicipitaceae), a potential biocontrol fungus for elongate hemlock scale in United States Christmas tree production areas.</title>
        <authorList>
            <person name="Barrett H."/>
            <person name="Lovett B."/>
            <person name="Macias A.M."/>
            <person name="Stajich J.E."/>
            <person name="Kasson M.T."/>
        </authorList>
    </citation>
    <scope>NUCLEOTIDE SEQUENCE</scope>
    <source>
        <strain evidence="4">ARSEF 14590</strain>
    </source>
</reference>
<comment type="caution">
    <text evidence="4">The sequence shown here is derived from an EMBL/GenBank/DDBJ whole genome shotgun (WGS) entry which is preliminary data.</text>
</comment>
<dbReference type="PIRSF" id="PIRSF006221">
    <property type="entry name" value="Ketosamine-3-kinase"/>
    <property type="match status" value="1"/>
</dbReference>
<dbReference type="GO" id="GO:0102193">
    <property type="term" value="F:protein-ribulosamine 3-kinase activity"/>
    <property type="evidence" value="ECO:0007669"/>
    <property type="project" value="UniProtKB-EC"/>
</dbReference>
<name>A0AAJ0CC41_9HYPO</name>
<comment type="catalytic activity">
    <reaction evidence="2">
        <text>N(6)-D-ribulosyl-L-lysyl-[protein] + ATP = N(6)-(3-O-phospho-D-ribulosyl)-L-lysyl-[protein] + ADP + H(+)</text>
        <dbReference type="Rhea" id="RHEA:48432"/>
        <dbReference type="Rhea" id="RHEA-COMP:12103"/>
        <dbReference type="Rhea" id="RHEA-COMP:12104"/>
        <dbReference type="ChEBI" id="CHEBI:15378"/>
        <dbReference type="ChEBI" id="CHEBI:30616"/>
        <dbReference type="ChEBI" id="CHEBI:90418"/>
        <dbReference type="ChEBI" id="CHEBI:90420"/>
        <dbReference type="ChEBI" id="CHEBI:456216"/>
        <dbReference type="EC" id="2.7.1.172"/>
    </reaction>
    <physiologicalReaction direction="left-to-right" evidence="2">
        <dbReference type="Rhea" id="RHEA:48433"/>
    </physiologicalReaction>
</comment>
<evidence type="ECO:0000256" key="2">
    <source>
        <dbReference type="ARBA" id="ARBA00048655"/>
    </source>
</evidence>
<evidence type="ECO:0000256" key="1">
    <source>
        <dbReference type="ARBA" id="ARBA00011961"/>
    </source>
</evidence>
<dbReference type="InterPro" id="IPR011009">
    <property type="entry name" value="Kinase-like_dom_sf"/>
</dbReference>
<dbReference type="EMBL" id="JASWJB010000472">
    <property type="protein sequence ID" value="KAK2590200.1"/>
    <property type="molecule type" value="Genomic_DNA"/>
</dbReference>
<keyword evidence="3" id="KW-0418">Kinase</keyword>
<dbReference type="PANTHER" id="PTHR12149">
    <property type="entry name" value="FRUCTOSAMINE 3 KINASE-RELATED PROTEIN"/>
    <property type="match status" value="1"/>
</dbReference>
<dbReference type="Proteomes" id="UP001251528">
    <property type="component" value="Unassembled WGS sequence"/>
</dbReference>
<evidence type="ECO:0000313" key="4">
    <source>
        <dbReference type="EMBL" id="KAK2590200.1"/>
    </source>
</evidence>
<gene>
    <name evidence="4" type="ORF">QQS21_012129</name>
</gene>
<dbReference type="Gene3D" id="3.90.1200.10">
    <property type="match status" value="1"/>
</dbReference>
<accession>A0AAJ0CC41</accession>
<keyword evidence="5" id="KW-1185">Reference proteome</keyword>
<organism evidence="4 5">
    <name type="scientific">Conoideocrella luteorostrata</name>
    <dbReference type="NCBI Taxonomy" id="1105319"/>
    <lineage>
        <taxon>Eukaryota</taxon>
        <taxon>Fungi</taxon>
        <taxon>Dikarya</taxon>
        <taxon>Ascomycota</taxon>
        <taxon>Pezizomycotina</taxon>
        <taxon>Sordariomycetes</taxon>
        <taxon>Hypocreomycetidae</taxon>
        <taxon>Hypocreales</taxon>
        <taxon>Clavicipitaceae</taxon>
        <taxon>Conoideocrella</taxon>
    </lineage>
</organism>
<evidence type="ECO:0000313" key="5">
    <source>
        <dbReference type="Proteomes" id="UP001251528"/>
    </source>
</evidence>
<protein>
    <recommendedName>
        <fullName evidence="1">protein-ribulosamine 3-kinase</fullName>
        <ecNumber evidence="1">2.7.1.172</ecNumber>
    </recommendedName>
</protein>
<sequence length="255" mass="29399">MTHIYNVNPSLIPRPIACGTYEALPDAHFFLCEFRHITNELPSIEAFLEQITELHRNSASPNGCFGFDVATCHGNIPIDHGWSATWEEYFTRSTRALFDLEQQVHGPSEELVRLSKSFFDKVIPRLLRPLETGGRSIKACLIHGDLWHGNASMDGDSQKPIIFDAASFYAHNEYELGVWRQPWNNINASYRDSYYRYFPKSQPEEDYDDRNALYATRVNILDSILYRGKDNSYRQMLIDSMSELVGKFPRGYEGQ</sequence>
<dbReference type="GO" id="GO:0016301">
    <property type="term" value="F:kinase activity"/>
    <property type="evidence" value="ECO:0007669"/>
    <property type="project" value="UniProtKB-UniRule"/>
</dbReference>
<evidence type="ECO:0000256" key="3">
    <source>
        <dbReference type="PIRNR" id="PIRNR006221"/>
    </source>
</evidence>
<dbReference type="Pfam" id="PF03881">
    <property type="entry name" value="Fructosamin_kin"/>
    <property type="match status" value="1"/>
</dbReference>
<dbReference type="AlphaFoldDB" id="A0AAJ0CC41"/>
<dbReference type="EC" id="2.7.1.172" evidence="1"/>
<dbReference type="PANTHER" id="PTHR12149:SF8">
    <property type="entry name" value="PROTEIN-RIBULOSAMINE 3-KINASE"/>
    <property type="match status" value="1"/>
</dbReference>
<comment type="similarity">
    <text evidence="3">Belongs to the fructosamine kinase family.</text>
</comment>
<proteinExistence type="inferred from homology"/>
<dbReference type="InterPro" id="IPR016477">
    <property type="entry name" value="Fructo-/Ketosamine-3-kinase"/>
</dbReference>